<dbReference type="PANTHER" id="PTHR21382">
    <property type="entry name" value="NADH-UBIQUINONE OXIDOREDUCTASE SUBUNIT"/>
    <property type="match status" value="1"/>
</dbReference>
<evidence type="ECO:0000256" key="6">
    <source>
        <dbReference type="ARBA" id="ARBA00023136"/>
    </source>
</evidence>
<dbReference type="Pfam" id="PF02466">
    <property type="entry name" value="Tim17"/>
    <property type="match status" value="1"/>
</dbReference>
<dbReference type="PANTHER" id="PTHR21382:SF1">
    <property type="entry name" value="NADH DEHYDROGENASE [UBIQUINONE] 1 ALPHA SUBCOMPLEX SUBUNIT 11"/>
    <property type="match status" value="1"/>
</dbReference>
<comment type="subcellular location">
    <subcellularLocation>
        <location evidence="1">Mitochondrion inner membrane</location>
        <topology evidence="1">Multi-pass membrane protein</topology>
    </subcellularLocation>
</comment>
<evidence type="ECO:0000256" key="3">
    <source>
        <dbReference type="ARBA" id="ARBA00022792"/>
    </source>
</evidence>
<evidence type="ECO:0000313" key="9">
    <source>
        <dbReference type="Proteomes" id="UP000245783"/>
    </source>
</evidence>
<reference evidence="8 9" key="1">
    <citation type="journal article" date="2018" name="Mol. Biol. Evol.">
        <title>Broad Genomic Sampling Reveals a Smut Pathogenic Ancestry of the Fungal Clade Ustilaginomycotina.</title>
        <authorList>
            <person name="Kijpornyongpan T."/>
            <person name="Mondo S.J."/>
            <person name="Barry K."/>
            <person name="Sandor L."/>
            <person name="Lee J."/>
            <person name="Lipzen A."/>
            <person name="Pangilinan J."/>
            <person name="LaButti K."/>
            <person name="Hainaut M."/>
            <person name="Henrissat B."/>
            <person name="Grigoriev I.V."/>
            <person name="Spatafora J.W."/>
            <person name="Aime M.C."/>
        </authorList>
    </citation>
    <scope>NUCLEOTIDE SEQUENCE [LARGE SCALE GENOMIC DNA]</scope>
    <source>
        <strain evidence="8 9">MCA 4658</strain>
    </source>
</reference>
<feature type="region of interest" description="Disordered" evidence="7">
    <location>
        <begin position="147"/>
        <end position="166"/>
    </location>
</feature>
<dbReference type="InterPro" id="IPR039205">
    <property type="entry name" value="NDUFA11"/>
</dbReference>
<dbReference type="OrthoDB" id="1913277at2759"/>
<name>A0A316VPM8_9BASI</name>
<evidence type="ECO:0000256" key="1">
    <source>
        <dbReference type="ARBA" id="ARBA00004448"/>
    </source>
</evidence>
<keyword evidence="2" id="KW-0812">Transmembrane</keyword>
<evidence type="ECO:0000256" key="4">
    <source>
        <dbReference type="ARBA" id="ARBA00022989"/>
    </source>
</evidence>
<keyword evidence="6" id="KW-0472">Membrane</keyword>
<sequence>MSMTESQMTGEPYTSRSAVEAGATGAAIGGAGGLLLSSVKNSLQTHKHGALGVFTRTGHHIATLAAVAGAFAYTDAFVANQQEEDTYLNAAAGGCVAGIILGASRRSLPFAAGSCLGLSALLGSFNAAGSSLRGRWAHASPLDAAALGGSEQHGDHGAAAGSFGWREERERRRAHFFKPKEEAQ</sequence>
<dbReference type="GO" id="GO:0006120">
    <property type="term" value="P:mitochondrial electron transport, NADH to ubiquinone"/>
    <property type="evidence" value="ECO:0007669"/>
    <property type="project" value="InterPro"/>
</dbReference>
<dbReference type="STRING" id="1522189.A0A316VPM8"/>
<evidence type="ECO:0000256" key="7">
    <source>
        <dbReference type="SAM" id="MobiDB-lite"/>
    </source>
</evidence>
<dbReference type="EMBL" id="KZ819456">
    <property type="protein sequence ID" value="PWN39599.1"/>
    <property type="molecule type" value="Genomic_DNA"/>
</dbReference>
<dbReference type="Proteomes" id="UP000245783">
    <property type="component" value="Unassembled WGS sequence"/>
</dbReference>
<proteinExistence type="predicted"/>
<evidence type="ECO:0000313" key="8">
    <source>
        <dbReference type="EMBL" id="PWN39599.1"/>
    </source>
</evidence>
<dbReference type="GeneID" id="37036669"/>
<dbReference type="GO" id="GO:0005743">
    <property type="term" value="C:mitochondrial inner membrane"/>
    <property type="evidence" value="ECO:0007669"/>
    <property type="project" value="UniProtKB-SubCell"/>
</dbReference>
<dbReference type="GO" id="GO:0045271">
    <property type="term" value="C:respiratory chain complex I"/>
    <property type="evidence" value="ECO:0007669"/>
    <property type="project" value="InterPro"/>
</dbReference>
<keyword evidence="4" id="KW-1133">Transmembrane helix</keyword>
<gene>
    <name evidence="8" type="ORF">IE81DRAFT_326367</name>
</gene>
<protein>
    <submittedName>
        <fullName evidence="8">Uncharacterized protein</fullName>
    </submittedName>
</protein>
<organism evidence="8 9">
    <name type="scientific">Ceraceosorus guamensis</name>
    <dbReference type="NCBI Taxonomy" id="1522189"/>
    <lineage>
        <taxon>Eukaryota</taxon>
        <taxon>Fungi</taxon>
        <taxon>Dikarya</taxon>
        <taxon>Basidiomycota</taxon>
        <taxon>Ustilaginomycotina</taxon>
        <taxon>Exobasidiomycetes</taxon>
        <taxon>Ceraceosorales</taxon>
        <taxon>Ceraceosoraceae</taxon>
        <taxon>Ceraceosorus</taxon>
    </lineage>
</organism>
<dbReference type="InParanoid" id="A0A316VPM8"/>
<evidence type="ECO:0000256" key="2">
    <source>
        <dbReference type="ARBA" id="ARBA00022692"/>
    </source>
</evidence>
<keyword evidence="5" id="KW-0496">Mitochondrion</keyword>
<accession>A0A316VPM8</accession>
<dbReference type="AlphaFoldDB" id="A0A316VPM8"/>
<keyword evidence="9" id="KW-1185">Reference proteome</keyword>
<evidence type="ECO:0000256" key="5">
    <source>
        <dbReference type="ARBA" id="ARBA00023128"/>
    </source>
</evidence>
<keyword evidence="3" id="KW-0999">Mitochondrion inner membrane</keyword>
<dbReference type="RefSeq" id="XP_025366759.1">
    <property type="nucleotide sequence ID" value="XM_025514799.1"/>
</dbReference>